<name>A0AAV4PQJ7_9ARAC</name>
<keyword evidence="2" id="KW-1185">Reference proteome</keyword>
<accession>A0AAV4PQJ7</accession>
<dbReference type="AlphaFoldDB" id="A0AAV4PQJ7"/>
<protein>
    <submittedName>
        <fullName evidence="1">Uncharacterized protein</fullName>
    </submittedName>
</protein>
<evidence type="ECO:0000313" key="2">
    <source>
        <dbReference type="Proteomes" id="UP001054837"/>
    </source>
</evidence>
<organism evidence="1 2">
    <name type="scientific">Caerostris darwini</name>
    <dbReference type="NCBI Taxonomy" id="1538125"/>
    <lineage>
        <taxon>Eukaryota</taxon>
        <taxon>Metazoa</taxon>
        <taxon>Ecdysozoa</taxon>
        <taxon>Arthropoda</taxon>
        <taxon>Chelicerata</taxon>
        <taxon>Arachnida</taxon>
        <taxon>Araneae</taxon>
        <taxon>Araneomorphae</taxon>
        <taxon>Entelegynae</taxon>
        <taxon>Araneoidea</taxon>
        <taxon>Araneidae</taxon>
        <taxon>Caerostris</taxon>
    </lineage>
</organism>
<dbReference type="Proteomes" id="UP001054837">
    <property type="component" value="Unassembled WGS sequence"/>
</dbReference>
<dbReference type="EMBL" id="BPLQ01003108">
    <property type="protein sequence ID" value="GIX98081.1"/>
    <property type="molecule type" value="Genomic_DNA"/>
</dbReference>
<proteinExistence type="predicted"/>
<gene>
    <name evidence="1" type="ORF">CDAR_56421</name>
</gene>
<evidence type="ECO:0000313" key="1">
    <source>
        <dbReference type="EMBL" id="GIX98081.1"/>
    </source>
</evidence>
<comment type="caution">
    <text evidence="1">The sequence shown here is derived from an EMBL/GenBank/DDBJ whole genome shotgun (WGS) entry which is preliminary data.</text>
</comment>
<reference evidence="1 2" key="1">
    <citation type="submission" date="2021-06" db="EMBL/GenBank/DDBJ databases">
        <title>Caerostris darwini draft genome.</title>
        <authorList>
            <person name="Kono N."/>
            <person name="Arakawa K."/>
        </authorList>
    </citation>
    <scope>NUCLEOTIDE SEQUENCE [LARGE SCALE GENOMIC DNA]</scope>
</reference>
<sequence length="98" mass="10937">MKNVADVPPFCKGVKNVHQKHLAKKQNKTLNHNCLLSFGVDSRNQVAFSLDEIAISGCNTTCRSAILHSCSGRFLDMPVLVMKLTSKWYSVLPNKTNF</sequence>